<dbReference type="OrthoDB" id="3118178at2759"/>
<reference evidence="1" key="1">
    <citation type="journal article" date="2019" name="Environ. Microbiol.">
        <title>Fungal ecological strategies reflected in gene transcription - a case study of two litter decomposers.</title>
        <authorList>
            <person name="Barbi F."/>
            <person name="Kohler A."/>
            <person name="Barry K."/>
            <person name="Baskaran P."/>
            <person name="Daum C."/>
            <person name="Fauchery L."/>
            <person name="Ihrmark K."/>
            <person name="Kuo A."/>
            <person name="LaButti K."/>
            <person name="Lipzen A."/>
            <person name="Morin E."/>
            <person name="Grigoriev I.V."/>
            <person name="Henrissat B."/>
            <person name="Lindahl B."/>
            <person name="Martin F."/>
        </authorList>
    </citation>
    <scope>NUCLEOTIDE SEQUENCE</scope>
    <source>
        <strain evidence="1">JB14</strain>
    </source>
</reference>
<gene>
    <name evidence="1" type="ORF">BT96DRAFT_1021060</name>
</gene>
<accession>A0A6A4HH32</accession>
<dbReference type="AlphaFoldDB" id="A0A6A4HH32"/>
<keyword evidence="2" id="KW-1185">Reference proteome</keyword>
<organism evidence="1 2">
    <name type="scientific">Gymnopus androsaceus JB14</name>
    <dbReference type="NCBI Taxonomy" id="1447944"/>
    <lineage>
        <taxon>Eukaryota</taxon>
        <taxon>Fungi</taxon>
        <taxon>Dikarya</taxon>
        <taxon>Basidiomycota</taxon>
        <taxon>Agaricomycotina</taxon>
        <taxon>Agaricomycetes</taxon>
        <taxon>Agaricomycetidae</taxon>
        <taxon>Agaricales</taxon>
        <taxon>Marasmiineae</taxon>
        <taxon>Omphalotaceae</taxon>
        <taxon>Gymnopus</taxon>
    </lineage>
</organism>
<dbReference type="Proteomes" id="UP000799118">
    <property type="component" value="Unassembled WGS sequence"/>
</dbReference>
<proteinExistence type="predicted"/>
<protein>
    <submittedName>
        <fullName evidence="1">Uncharacterized protein</fullName>
    </submittedName>
</protein>
<evidence type="ECO:0000313" key="2">
    <source>
        <dbReference type="Proteomes" id="UP000799118"/>
    </source>
</evidence>
<evidence type="ECO:0000313" key="1">
    <source>
        <dbReference type="EMBL" id="KAE9396980.1"/>
    </source>
</evidence>
<dbReference type="EMBL" id="ML769505">
    <property type="protein sequence ID" value="KAE9396980.1"/>
    <property type="molecule type" value="Genomic_DNA"/>
</dbReference>
<name>A0A6A4HH32_9AGAR</name>
<sequence length="330" mass="36393">MAPAPYTRTTLSPHGERLKSIPFATVSPQNGVETQKPKFIPYHYVELPPQVVTEKQKAIRLLNGGPATKQAGPLNWFKARISKQSGTYDSTPVNNLIGPSKVPIAGLGPVPLEPLLLRIPGEDHGSDDLNATFCTVSFQHIDDAKEIRDDNVDVSSPGKNINLLLMLSLSPGDPKALCFTSVKVLVSLYTEDYNPVHIKGWGPRSSHGTIEQTKTKARHLNWGAKLSKNPSAAVGGGKDSAIEMKHAAQSEVTVEDSRYENNKIRWIAQPMEGVDTSIKHLTCSLEIDAPLPLIAKVCIVYEYKLLHKRRKPYIIRVPRDTLEDVEIKLC</sequence>